<dbReference type="InterPro" id="IPR003344">
    <property type="entry name" value="Big_1_dom"/>
</dbReference>
<feature type="domain" description="Big-1" evidence="2">
    <location>
        <begin position="37"/>
        <end position="141"/>
    </location>
</feature>
<gene>
    <name evidence="3" type="ORF">PZA18_06195</name>
</gene>
<dbReference type="Proteomes" id="UP001172778">
    <property type="component" value="Unassembled WGS sequence"/>
</dbReference>
<evidence type="ECO:0000313" key="3">
    <source>
        <dbReference type="EMBL" id="MDK2123634.1"/>
    </source>
</evidence>
<keyword evidence="4" id="KW-1185">Reference proteome</keyword>
<proteinExistence type="inferred from homology"/>
<dbReference type="EMBL" id="JARRAF010000005">
    <property type="protein sequence ID" value="MDK2123634.1"/>
    <property type="molecule type" value="Genomic_DNA"/>
</dbReference>
<sequence>MQEPSRIWFAWFVFFLSCLLSACGGGSGSTQTQTAAGETLTVNGTLADGSSTNRFAAGSALSLSIRLTDSSGKPIQNAVVGMTANSEVAQLTPASGKTLTDANGAATATLTGVKQGVDVLSISAVFTDSKGAAKTLTASLTYEVLAGSTPTTTPSPSVKLAFTGDNRVATGAQSTLEATVLDGKGQPVQNTLVTFKNDDSYATFNPAAGTALTDSKGKASIGMIGTSKQGADKVTATAVVPGSAGVDETATASLNYQVVAGAAQSKPSITLALVNTVGQAISSVSYGKDAQLLATLRDANGSPVSNTSVNFEADTTTLVQLSALTDLTDASGVANTSVIGQTVTIDGTTTIPRGVVTLTATATLNGQPVSGTLRFSYIPPTPTPQSLRVNYQAGSASLPAGGSVGVSVNIVDTASNSAYLEPISVAFTSACVLSGRARLTTPAININGVATATYTDLGCSGSDTLTATVVFNSQTRSTSGALALGVATPSSLTFVDANPSTLGVKGSGTGEISQVRFKLVDANGNPLSGRQIDFRLLSAPGGAVLNTSAAQTDANGLTTALLQSGTVGAPLTVIATLHDNTAIWTQSAQLYVSTRIPHQNGFSPAVTTINPEFLDHNGEVDVISVHLSDRFGNPVPDGTVVNFRTEGGVGTIIDPNNSTAPVGGCITKNALCTVNLISGGNRLAINGGNGNGSGRQSVLAYAVGEDSFSDENGDGLFSVGDFFPPFGTGYLAGEAFVDANFNGSRENGEEFIDFNGDGLYNGPDGLYRGLLCGAGANCSSQTRRHVYANIQLIWSGSRALFELRDLTPADTPAVTSINLTTTTACPGGGGQVSALKRYQLRLTDVNGNILPAGTTVALATANGKLDTTSTTFTVPNSSTVPTMTILIQGDKTLDPSTGACATDTTSAGALTVTVTTPKGIVSTQSYDVVD</sequence>
<dbReference type="SUPFAM" id="SSF49373">
    <property type="entry name" value="Invasin/intimin cell-adhesion fragments"/>
    <property type="match status" value="4"/>
</dbReference>
<dbReference type="Gene3D" id="2.60.40.10">
    <property type="entry name" value="Immunoglobulins"/>
    <property type="match status" value="4"/>
</dbReference>
<evidence type="ECO:0000259" key="2">
    <source>
        <dbReference type="PROSITE" id="PS51127"/>
    </source>
</evidence>
<dbReference type="InterPro" id="IPR013783">
    <property type="entry name" value="Ig-like_fold"/>
</dbReference>
<accession>A0ABT7DU75</accession>
<dbReference type="Pfam" id="PF02369">
    <property type="entry name" value="Big_1"/>
    <property type="match status" value="1"/>
</dbReference>
<evidence type="ECO:0000313" key="4">
    <source>
        <dbReference type="Proteomes" id="UP001172778"/>
    </source>
</evidence>
<feature type="domain" description="Big-1" evidence="2">
    <location>
        <begin position="157"/>
        <end position="257"/>
    </location>
</feature>
<organism evidence="3 4">
    <name type="scientific">Parachitinimonas caeni</name>
    <dbReference type="NCBI Taxonomy" id="3031301"/>
    <lineage>
        <taxon>Bacteria</taxon>
        <taxon>Pseudomonadati</taxon>
        <taxon>Pseudomonadota</taxon>
        <taxon>Betaproteobacteria</taxon>
        <taxon>Neisseriales</taxon>
        <taxon>Chitinibacteraceae</taxon>
        <taxon>Parachitinimonas</taxon>
    </lineage>
</organism>
<name>A0ABT7DU75_9NEIS</name>
<evidence type="ECO:0000256" key="1">
    <source>
        <dbReference type="ARBA" id="ARBA00010116"/>
    </source>
</evidence>
<protein>
    <recommendedName>
        <fullName evidence="2">Big-1 domain-containing protein</fullName>
    </recommendedName>
</protein>
<comment type="caution">
    <text evidence="3">The sequence shown here is derived from an EMBL/GenBank/DDBJ whole genome shotgun (WGS) entry which is preliminary data.</text>
</comment>
<comment type="similarity">
    <text evidence="1">Belongs to the intimin/invasin family.</text>
</comment>
<dbReference type="SMART" id="SM00634">
    <property type="entry name" value="BID_1"/>
    <property type="match status" value="3"/>
</dbReference>
<reference evidence="3" key="1">
    <citation type="submission" date="2023-03" db="EMBL/GenBank/DDBJ databases">
        <title>Chitinimonas shenzhenensis gen. nov., sp. nov., a novel member of family Burkholderiaceae isolated from activated sludge collected in Shen Zhen, China.</title>
        <authorList>
            <person name="Wang X."/>
        </authorList>
    </citation>
    <scope>NUCLEOTIDE SEQUENCE</scope>
    <source>
        <strain evidence="3">DQS-5</strain>
    </source>
</reference>
<dbReference type="PROSITE" id="PS51257">
    <property type="entry name" value="PROKAR_LIPOPROTEIN"/>
    <property type="match status" value="1"/>
</dbReference>
<dbReference type="PROSITE" id="PS51127">
    <property type="entry name" value="BIG1"/>
    <property type="match status" value="2"/>
</dbReference>
<dbReference type="InterPro" id="IPR008964">
    <property type="entry name" value="Invasin/intimin_cell_adhesion"/>
</dbReference>
<dbReference type="RefSeq" id="WP_284099933.1">
    <property type="nucleotide sequence ID" value="NZ_JARRAF010000005.1"/>
</dbReference>